<feature type="signal peptide" evidence="1">
    <location>
        <begin position="1"/>
        <end position="23"/>
    </location>
</feature>
<proteinExistence type="predicted"/>
<keyword evidence="1" id="KW-0732">Signal</keyword>
<dbReference type="EMBL" id="UZAL01044885">
    <property type="protein sequence ID" value="VDP82915.1"/>
    <property type="molecule type" value="Genomic_DNA"/>
</dbReference>
<gene>
    <name evidence="2" type="ORF">SMTD_LOCUS20603</name>
</gene>
<dbReference type="AlphaFoldDB" id="A0A3P8HZH9"/>
<evidence type="ECO:0000313" key="2">
    <source>
        <dbReference type="EMBL" id="VDP82915.1"/>
    </source>
</evidence>
<evidence type="ECO:0000256" key="1">
    <source>
        <dbReference type="SAM" id="SignalP"/>
    </source>
</evidence>
<dbReference type="Proteomes" id="UP000269396">
    <property type="component" value="Unassembled WGS sequence"/>
</dbReference>
<protein>
    <submittedName>
        <fullName evidence="2">Uncharacterized protein</fullName>
    </submittedName>
</protein>
<keyword evidence="3" id="KW-1185">Reference proteome</keyword>
<organism evidence="2 3">
    <name type="scientific">Schistosoma mattheei</name>
    <dbReference type="NCBI Taxonomy" id="31246"/>
    <lineage>
        <taxon>Eukaryota</taxon>
        <taxon>Metazoa</taxon>
        <taxon>Spiralia</taxon>
        <taxon>Lophotrochozoa</taxon>
        <taxon>Platyhelminthes</taxon>
        <taxon>Trematoda</taxon>
        <taxon>Digenea</taxon>
        <taxon>Strigeidida</taxon>
        <taxon>Schistosomatoidea</taxon>
        <taxon>Schistosomatidae</taxon>
        <taxon>Schistosoma</taxon>
    </lineage>
</organism>
<accession>A0A3P8HZH9</accession>
<name>A0A3P8HZH9_9TREM</name>
<feature type="chain" id="PRO_5018283406" evidence="1">
    <location>
        <begin position="24"/>
        <end position="58"/>
    </location>
</feature>
<reference evidence="2 3" key="1">
    <citation type="submission" date="2018-11" db="EMBL/GenBank/DDBJ databases">
        <authorList>
            <consortium name="Pathogen Informatics"/>
        </authorList>
    </citation>
    <scope>NUCLEOTIDE SEQUENCE [LARGE SCALE GENOMIC DNA]</scope>
    <source>
        <strain>Denwood</strain>
        <strain evidence="3">Zambia</strain>
    </source>
</reference>
<evidence type="ECO:0000313" key="3">
    <source>
        <dbReference type="Proteomes" id="UP000269396"/>
    </source>
</evidence>
<sequence>MKINLMFKKLMIMGLLMINFTQIRNHLQNPGLLQVQKTVELRKNIQLEKLAVFQIQRI</sequence>